<dbReference type="EMBL" id="JBHMAX010000007">
    <property type="protein sequence ID" value="MFB9731106.1"/>
    <property type="molecule type" value="Genomic_DNA"/>
</dbReference>
<sequence>MALAVCLLGLRAERRLVHLWQAVEAVREALAYDVLPVDGVADRLALVDSAGGRRWLLDRVV</sequence>
<name>A0ABV5UZX5_9MICO</name>
<reference evidence="1 2" key="1">
    <citation type="submission" date="2024-09" db="EMBL/GenBank/DDBJ databases">
        <authorList>
            <person name="Sun Q."/>
            <person name="Mori K."/>
        </authorList>
    </citation>
    <scope>NUCLEOTIDE SEQUENCE [LARGE SCALE GENOMIC DNA]</scope>
    <source>
        <strain evidence="1 2">JCM 12763</strain>
    </source>
</reference>
<evidence type="ECO:0000313" key="2">
    <source>
        <dbReference type="Proteomes" id="UP001589613"/>
    </source>
</evidence>
<keyword evidence="2" id="KW-1185">Reference proteome</keyword>
<proteinExistence type="predicted"/>
<gene>
    <name evidence="1" type="ORF">ACFFN0_03505</name>
</gene>
<comment type="caution">
    <text evidence="1">The sequence shown here is derived from an EMBL/GenBank/DDBJ whole genome shotgun (WGS) entry which is preliminary data.</text>
</comment>
<organism evidence="1 2">
    <name type="scientific">Ornithinimicrobium kibberense</name>
    <dbReference type="NCBI Taxonomy" id="282060"/>
    <lineage>
        <taxon>Bacteria</taxon>
        <taxon>Bacillati</taxon>
        <taxon>Actinomycetota</taxon>
        <taxon>Actinomycetes</taxon>
        <taxon>Micrococcales</taxon>
        <taxon>Ornithinimicrobiaceae</taxon>
        <taxon>Ornithinimicrobium</taxon>
    </lineage>
</organism>
<dbReference type="RefSeq" id="WP_141337772.1">
    <property type="nucleotide sequence ID" value="NZ_JBHMAX010000007.1"/>
</dbReference>
<protein>
    <submittedName>
        <fullName evidence="1">Uncharacterized protein</fullName>
    </submittedName>
</protein>
<accession>A0ABV5UZX5</accession>
<dbReference type="Proteomes" id="UP001589613">
    <property type="component" value="Unassembled WGS sequence"/>
</dbReference>
<evidence type="ECO:0000313" key="1">
    <source>
        <dbReference type="EMBL" id="MFB9731106.1"/>
    </source>
</evidence>